<protein>
    <recommendedName>
        <fullName evidence="4">DUF3718 domain-containing protein</fullName>
    </recommendedName>
</protein>
<feature type="chain" id="PRO_5013030433" description="DUF3718 domain-containing protein" evidence="1">
    <location>
        <begin position="26"/>
        <end position="117"/>
    </location>
</feature>
<organism evidence="2 3">
    <name type="scientific">Shewanella bicestrii</name>
    <dbReference type="NCBI Taxonomy" id="2018305"/>
    <lineage>
        <taxon>Bacteria</taxon>
        <taxon>Pseudomonadati</taxon>
        <taxon>Pseudomonadota</taxon>
        <taxon>Gammaproteobacteria</taxon>
        <taxon>Alteromonadales</taxon>
        <taxon>Shewanellaceae</taxon>
        <taxon>Shewanella</taxon>
    </lineage>
</organism>
<reference evidence="2 3" key="1">
    <citation type="submission" date="2017-07" db="EMBL/GenBank/DDBJ databases">
        <title>Phenotypical and genomic characterization of a clinical isolate of Shewanella bicestrii sp. nov. producing an extended-spectrum beta-lactamase and a new oxacillinase variant.</title>
        <authorList>
            <person name="Jousset A.B."/>
            <person name="Bonnin R.A."/>
            <person name="Girlich D."/>
            <person name="Dabos L."/>
            <person name="Potron A."/>
            <person name="Dortet L."/>
            <person name="Glaser P."/>
            <person name="Naas T."/>
        </authorList>
    </citation>
    <scope>NUCLEOTIDE SEQUENCE [LARGE SCALE GENOMIC DNA]</scope>
    <source>
        <strain evidence="2 3">JAB-1</strain>
    </source>
</reference>
<dbReference type="RefSeq" id="WP_089067411.1">
    <property type="nucleotide sequence ID" value="NZ_CP022358.1"/>
</dbReference>
<dbReference type="KEGG" id="sbj:CF168_06805"/>
<keyword evidence="1" id="KW-0732">Signal</keyword>
<sequence length="117" mass="12593">MKATLVKLGGAALLCTIGIGSSAFAAMDPQLENTLVAVCKAGASNNLISFSNTMQEYRINQARIFPRLVCNGESFHQFALSQGADKTAKRIGRYVQGTVTIKDIAQNSMDEVYAVNF</sequence>
<proteinExistence type="predicted"/>
<evidence type="ECO:0000313" key="3">
    <source>
        <dbReference type="Proteomes" id="UP000198367"/>
    </source>
</evidence>
<evidence type="ECO:0000313" key="2">
    <source>
        <dbReference type="EMBL" id="ASK68609.1"/>
    </source>
</evidence>
<feature type="signal peptide" evidence="1">
    <location>
        <begin position="1"/>
        <end position="25"/>
    </location>
</feature>
<name>A0A220UKC9_9GAMM</name>
<evidence type="ECO:0008006" key="4">
    <source>
        <dbReference type="Google" id="ProtNLM"/>
    </source>
</evidence>
<dbReference type="Pfam" id="PF12514">
    <property type="entry name" value="DUF3718"/>
    <property type="match status" value="1"/>
</dbReference>
<dbReference type="EMBL" id="CP022358">
    <property type="protein sequence ID" value="ASK68609.1"/>
    <property type="molecule type" value="Genomic_DNA"/>
</dbReference>
<keyword evidence="3" id="KW-1185">Reference proteome</keyword>
<accession>A0A220UKC9</accession>
<dbReference type="AlphaFoldDB" id="A0A220UKC9"/>
<evidence type="ECO:0000256" key="1">
    <source>
        <dbReference type="SAM" id="SignalP"/>
    </source>
</evidence>
<dbReference type="InterPro" id="IPR022193">
    <property type="entry name" value="DUF3718"/>
</dbReference>
<dbReference type="Proteomes" id="UP000198367">
    <property type="component" value="Chromosome"/>
</dbReference>
<gene>
    <name evidence="2" type="ORF">CF168_06805</name>
</gene>